<feature type="region of interest" description="Disordered" evidence="1">
    <location>
        <begin position="169"/>
        <end position="219"/>
    </location>
</feature>
<dbReference type="Proteomes" id="UP001175226">
    <property type="component" value="Unassembled WGS sequence"/>
</dbReference>
<dbReference type="EMBL" id="JAUEPT010000059">
    <property type="protein sequence ID" value="KAK0435873.1"/>
    <property type="molecule type" value="Genomic_DNA"/>
</dbReference>
<feature type="region of interest" description="Disordered" evidence="1">
    <location>
        <begin position="1"/>
        <end position="23"/>
    </location>
</feature>
<dbReference type="AlphaFoldDB" id="A0AA39MJ87"/>
<name>A0AA39MJ87_9AGAR</name>
<sequence length="840" mass="93496">MSDTNNDAKVASDLSQTRSSGQQHWMFKSTPSFTYTPLFHPLKGRTRFSLWSRGVFGVGTTDRETVEWNWVAVAIRPQQRVGLIRAKLRGTGGGLSTTLMTALTRADLCLHPHENPGKQSASETRSGDIREAPGGHAMVVRCRAFHHLRPPLVCARKSYWRMEATKIREEENRASHCPDTPLPPHSPATGPTQVLPPSPPLHPAPDTSDVKSVETDELPDVPKNKKGWLKGRALEFLERNHLLHFMELYEDSPVQTKEYADTACNDLHMHFDFHLLMNVPPKKPYDPKEPLSKWDELLRTTIIAWDRVSVFNWLCKEVMKVHGSKKAKLVTAKSGADTMDILLGRLNGIEPGTLKGTAPYQLWAKEEGKEDREAAHMSLLFAALPKETQKAYKARVAEGKAKAQEDRDQLRRLMEDPLLPLEAQQLIDCFGGETIRNEDLDGHGQAGTMKRSQNSGKDKSTIPVKFSRNEARYHQCLEVFGEFLVEGYNKEDELACTLPSDKESKDAAESSGSVPYKEMDILNGLLQLEEEHFSDEDEVEMAPAAKKKGGWAAKSATETMGETSQKGKRKRPADDGKVSTKKAKIVGGGQANFTETSVGSRGKKKKETVLKKVVVGIGKSSAKIAGAAIDPQLKGLDSLLATWRASQIASPRAGRSSQKGFDSAPPSPMKSISFGRIPIFGLNDMPNPFEGSSVMLPVQRQKPTLSPEDATSLEEGHWPPWFKQARETLKSELLSSLGDCWDDLMWFWTLTEGRQGFKMSCVSIGPQSAGDLHPVEVGNQLKWGHRMEYVPELGRKDLKSLGDSWWVWWKVLQLDWRGVSGVDGCLHADHQIGDGEWEHL</sequence>
<reference evidence="2" key="1">
    <citation type="submission" date="2023-06" db="EMBL/GenBank/DDBJ databases">
        <authorList>
            <consortium name="Lawrence Berkeley National Laboratory"/>
            <person name="Ahrendt S."/>
            <person name="Sahu N."/>
            <person name="Indic B."/>
            <person name="Wong-Bajracharya J."/>
            <person name="Merenyi Z."/>
            <person name="Ke H.-M."/>
            <person name="Monk M."/>
            <person name="Kocsube S."/>
            <person name="Drula E."/>
            <person name="Lipzen A."/>
            <person name="Balint B."/>
            <person name="Henrissat B."/>
            <person name="Andreopoulos B."/>
            <person name="Martin F.M."/>
            <person name="Harder C.B."/>
            <person name="Rigling D."/>
            <person name="Ford K.L."/>
            <person name="Foster G.D."/>
            <person name="Pangilinan J."/>
            <person name="Papanicolaou A."/>
            <person name="Barry K."/>
            <person name="LaButti K."/>
            <person name="Viragh M."/>
            <person name="Koriabine M."/>
            <person name="Yan M."/>
            <person name="Riley R."/>
            <person name="Champramary S."/>
            <person name="Plett K.L."/>
            <person name="Tsai I.J."/>
            <person name="Slot J."/>
            <person name="Sipos G."/>
            <person name="Plett J."/>
            <person name="Nagy L.G."/>
            <person name="Grigoriev I.V."/>
        </authorList>
    </citation>
    <scope>NUCLEOTIDE SEQUENCE</scope>
    <source>
        <strain evidence="2">FPL87.14</strain>
    </source>
</reference>
<feature type="compositionally biased region" description="Polar residues" evidence="1">
    <location>
        <begin position="648"/>
        <end position="660"/>
    </location>
</feature>
<feature type="region of interest" description="Disordered" evidence="1">
    <location>
        <begin position="439"/>
        <end position="461"/>
    </location>
</feature>
<feature type="region of interest" description="Disordered" evidence="1">
    <location>
        <begin position="648"/>
        <end position="669"/>
    </location>
</feature>
<protein>
    <submittedName>
        <fullName evidence="2">Uncharacterized protein</fullName>
    </submittedName>
</protein>
<feature type="region of interest" description="Disordered" evidence="1">
    <location>
        <begin position="112"/>
        <end position="131"/>
    </location>
</feature>
<keyword evidence="3" id="KW-1185">Reference proteome</keyword>
<feature type="region of interest" description="Disordered" evidence="1">
    <location>
        <begin position="544"/>
        <end position="585"/>
    </location>
</feature>
<organism evidence="2 3">
    <name type="scientific">Armillaria borealis</name>
    <dbReference type="NCBI Taxonomy" id="47425"/>
    <lineage>
        <taxon>Eukaryota</taxon>
        <taxon>Fungi</taxon>
        <taxon>Dikarya</taxon>
        <taxon>Basidiomycota</taxon>
        <taxon>Agaricomycotina</taxon>
        <taxon>Agaricomycetes</taxon>
        <taxon>Agaricomycetidae</taxon>
        <taxon>Agaricales</taxon>
        <taxon>Marasmiineae</taxon>
        <taxon>Physalacriaceae</taxon>
        <taxon>Armillaria</taxon>
    </lineage>
</organism>
<evidence type="ECO:0000313" key="2">
    <source>
        <dbReference type="EMBL" id="KAK0435873.1"/>
    </source>
</evidence>
<evidence type="ECO:0000256" key="1">
    <source>
        <dbReference type="SAM" id="MobiDB-lite"/>
    </source>
</evidence>
<comment type="caution">
    <text evidence="2">The sequence shown here is derived from an EMBL/GenBank/DDBJ whole genome shotgun (WGS) entry which is preliminary data.</text>
</comment>
<gene>
    <name evidence="2" type="ORF">EV421DRAFT_1739933</name>
</gene>
<proteinExistence type="predicted"/>
<feature type="compositionally biased region" description="Pro residues" evidence="1">
    <location>
        <begin position="194"/>
        <end position="203"/>
    </location>
</feature>
<evidence type="ECO:0000313" key="3">
    <source>
        <dbReference type="Proteomes" id="UP001175226"/>
    </source>
</evidence>
<accession>A0AA39MJ87</accession>